<dbReference type="Proteomes" id="UP000887579">
    <property type="component" value="Unplaced"/>
</dbReference>
<organism evidence="1 2">
    <name type="scientific">Panagrolaimus sp. ES5</name>
    <dbReference type="NCBI Taxonomy" id="591445"/>
    <lineage>
        <taxon>Eukaryota</taxon>
        <taxon>Metazoa</taxon>
        <taxon>Ecdysozoa</taxon>
        <taxon>Nematoda</taxon>
        <taxon>Chromadorea</taxon>
        <taxon>Rhabditida</taxon>
        <taxon>Tylenchina</taxon>
        <taxon>Panagrolaimomorpha</taxon>
        <taxon>Panagrolaimoidea</taxon>
        <taxon>Panagrolaimidae</taxon>
        <taxon>Panagrolaimus</taxon>
    </lineage>
</organism>
<dbReference type="WBParaSite" id="ES5_v2.g8090.t1">
    <property type="protein sequence ID" value="ES5_v2.g8090.t1"/>
    <property type="gene ID" value="ES5_v2.g8090"/>
</dbReference>
<name>A0AC34GU35_9BILA</name>
<sequence>MVHTPVTQHLEQEFVSLDSLEQIVPADVHAKMVNVISMALADVQLDGKEKIVINVFHYQVVKEVAQNQMNVFALQVLKENIVMKDNSSLTGFICECEGDYAGQFCQVEAKTCRDLPCKNGAPCLEGNDGYFCECTNNWEGKICDIPLTFCRADSCLNGAECEYAPSTARGYTCKCAAGFYGERCENKISDWKVCRNHQCQNNGNCFRKLGKPACNCTAGYEGEHCEIDLCQCSNGGICDRSSTSHKCICPEGFEGVKCQIKSFRASRISLQDPQSSVQDQTTVWPFLGIILVFIIFSVLISLIPKYLKLQKRRQNPSDSLPSTTSAAPSNQHHQHHRNEFKQLELQTYPTTKISSSFCSSAPPGICCQKSSTCICSPSAPSLQNSFFENQYILDPANPSQSLNNCGFHQRPTTLLPPLSTPEPLRREAEKRFSQKNLVSPSGCSTTSSNEYEDIIIEPRRQRSSSSLSSRYHESV</sequence>
<accession>A0AC34GU35</accession>
<evidence type="ECO:0000313" key="2">
    <source>
        <dbReference type="WBParaSite" id="ES5_v2.g8090.t1"/>
    </source>
</evidence>
<reference evidence="2" key="1">
    <citation type="submission" date="2022-11" db="UniProtKB">
        <authorList>
            <consortium name="WormBaseParasite"/>
        </authorList>
    </citation>
    <scope>IDENTIFICATION</scope>
</reference>
<evidence type="ECO:0000313" key="1">
    <source>
        <dbReference type="Proteomes" id="UP000887579"/>
    </source>
</evidence>
<proteinExistence type="predicted"/>
<protein>
    <submittedName>
        <fullName evidence="2">EGF-like domain-containing protein</fullName>
    </submittedName>
</protein>